<dbReference type="AlphaFoldDB" id="A0A7S9LW02"/>
<evidence type="ECO:0000256" key="1">
    <source>
        <dbReference type="SAM" id="Phobius"/>
    </source>
</evidence>
<evidence type="ECO:0000313" key="4">
    <source>
        <dbReference type="Proteomes" id="UP000594800"/>
    </source>
</evidence>
<evidence type="ECO:0000313" key="3">
    <source>
        <dbReference type="EMBL" id="QPH55755.1"/>
    </source>
</evidence>
<reference evidence="3 4" key="1">
    <citation type="submission" date="2020-11" db="EMBL/GenBank/DDBJ databases">
        <title>Description of Pontivivens ytuae sp. nov. isolated from deep sea sediment of Mariana Trench.</title>
        <authorList>
            <person name="Wang Z."/>
            <person name="Sun Q.-L."/>
            <person name="Xu X.-D."/>
            <person name="Tang Y.-Z."/>
            <person name="Zhang J."/>
        </authorList>
    </citation>
    <scope>NUCLEOTIDE SEQUENCE [LARGE SCALE GENOMIC DNA]</scope>
    <source>
        <strain evidence="3 4">MT2928</strain>
    </source>
</reference>
<dbReference type="InterPro" id="IPR012422">
    <property type="entry name" value="Cyt_c_oxidase_su4_bac-aa3"/>
</dbReference>
<protein>
    <submittedName>
        <fullName evidence="3">Aa3-type cytochrome c oxidase subunit IV</fullName>
    </submittedName>
</protein>
<keyword evidence="1" id="KW-1133">Transmembrane helix</keyword>
<accession>A0A7S9LW02</accession>
<gene>
    <name evidence="3" type="ORF">I0K15_08545</name>
</gene>
<sequence>MADDNNKEHEHGSMDITDQEKTFGGFVTFCIRSIIVILIVLIFLAIFRT</sequence>
<dbReference type="SUPFAM" id="SSF81469">
    <property type="entry name" value="Bacterial aa3 type cytochrome c oxidase subunit IV"/>
    <property type="match status" value="1"/>
</dbReference>
<feature type="domain" description="Cytochrome c oxidase subunit IV bacterial aa3 type" evidence="2">
    <location>
        <begin position="9"/>
        <end position="47"/>
    </location>
</feature>
<proteinExistence type="predicted"/>
<evidence type="ECO:0000259" key="2">
    <source>
        <dbReference type="Pfam" id="PF07835"/>
    </source>
</evidence>
<dbReference type="InterPro" id="IPR036596">
    <property type="entry name" value="Cyt-C_aa3_sf"/>
</dbReference>
<keyword evidence="4" id="KW-1185">Reference proteome</keyword>
<name>A0A7S9LW02_9RHOB</name>
<keyword evidence="1" id="KW-0812">Transmembrane</keyword>
<dbReference type="Proteomes" id="UP000594800">
    <property type="component" value="Chromosome"/>
</dbReference>
<dbReference type="KEGG" id="poz:I0K15_08545"/>
<dbReference type="EMBL" id="CP064942">
    <property type="protein sequence ID" value="QPH55755.1"/>
    <property type="molecule type" value="Genomic_DNA"/>
</dbReference>
<keyword evidence="1" id="KW-0472">Membrane</keyword>
<dbReference type="Pfam" id="PF07835">
    <property type="entry name" value="COX4_pro_2"/>
    <property type="match status" value="1"/>
</dbReference>
<dbReference type="RefSeq" id="WP_196105017.1">
    <property type="nucleotide sequence ID" value="NZ_CP064942.1"/>
</dbReference>
<dbReference type="Gene3D" id="1.20.5.160">
    <property type="entry name" value="Bacterial aa3 type cytochrome c oxidase subunit IV"/>
    <property type="match status" value="1"/>
</dbReference>
<organism evidence="3 4">
    <name type="scientific">Pontivivens ytuae</name>
    <dbReference type="NCBI Taxonomy" id="2789856"/>
    <lineage>
        <taxon>Bacteria</taxon>
        <taxon>Pseudomonadati</taxon>
        <taxon>Pseudomonadota</taxon>
        <taxon>Alphaproteobacteria</taxon>
        <taxon>Rhodobacterales</taxon>
        <taxon>Paracoccaceae</taxon>
        <taxon>Pontivivens</taxon>
    </lineage>
</organism>
<feature type="transmembrane region" description="Helical" evidence="1">
    <location>
        <begin position="23"/>
        <end position="47"/>
    </location>
</feature>